<name>A0A172T3F7_FERPE</name>
<dbReference type="PATRIC" id="fig|93466.3.peg.1274"/>
<dbReference type="EMBL" id="CP011393">
    <property type="protein sequence ID" value="ANE41558.1"/>
    <property type="molecule type" value="Genomic_DNA"/>
</dbReference>
<dbReference type="Pfam" id="PF01865">
    <property type="entry name" value="PhoU_div"/>
    <property type="match status" value="1"/>
</dbReference>
<dbReference type="OrthoDB" id="45684at2"/>
<evidence type="ECO:0000256" key="1">
    <source>
        <dbReference type="ARBA" id="ARBA00008591"/>
    </source>
</evidence>
<evidence type="ECO:0000313" key="4">
    <source>
        <dbReference type="Proteomes" id="UP000077096"/>
    </source>
</evidence>
<dbReference type="KEGG" id="fng:JM64_05985"/>
<dbReference type="InterPro" id="IPR038078">
    <property type="entry name" value="PhoU-like_sf"/>
</dbReference>
<reference evidence="2 4" key="1">
    <citation type="submission" date="2014-08" db="EMBL/GenBank/DDBJ databases">
        <title>Fervidobacterium pennivorans DYC genome.</title>
        <authorList>
            <person name="Wushke S."/>
        </authorList>
    </citation>
    <scope>NUCLEOTIDE SEQUENCE [LARGE SCALE GENOMIC DNA]</scope>
    <source>
        <strain evidence="2 4">DYC</strain>
    </source>
</reference>
<evidence type="ECO:0000313" key="3">
    <source>
        <dbReference type="EMBL" id="HGQ76790.1"/>
    </source>
</evidence>
<gene>
    <name evidence="3" type="ORF">ENU12_02465</name>
    <name evidence="2" type="ORF">JM64_05985</name>
</gene>
<sequence length="215" mass="24939">MPLSFAKKEKEVIERLLALSKKTVEASVTLKEFFTCYFEERCDEAQDYFRSIKRIEHEADELRRGIISDIYKGLFLPDMREVIHSLTESVDKIVNKCESVSKIIDYQHPKVPDELKEKLIGQLECAVNAAESFVKAVEKLFDNLDEVQHYVVEVERFEHEEDVLEEELLRAIFGKDTPLAEKMQLKELVINIGDIVDRTEDASDILEVLLLKLAY</sequence>
<organism evidence="2 4">
    <name type="scientific">Fervidobacterium pennivorans</name>
    <dbReference type="NCBI Taxonomy" id="93466"/>
    <lineage>
        <taxon>Bacteria</taxon>
        <taxon>Thermotogati</taxon>
        <taxon>Thermotogota</taxon>
        <taxon>Thermotogae</taxon>
        <taxon>Thermotogales</taxon>
        <taxon>Fervidobacteriaceae</taxon>
        <taxon>Fervidobacterium</taxon>
    </lineage>
</organism>
<comment type="similarity">
    <text evidence="1">Belongs to the UPF0111 family.</text>
</comment>
<dbReference type="InterPro" id="IPR018445">
    <property type="entry name" value="Put_Phosphate_transp_reg"/>
</dbReference>
<dbReference type="InterPro" id="IPR002727">
    <property type="entry name" value="DUF47"/>
</dbReference>
<dbReference type="AlphaFoldDB" id="A0A172T3F7"/>
<dbReference type="Gene3D" id="1.20.58.220">
    <property type="entry name" value="Phosphate transport system protein phou homolog 2, domain 2"/>
    <property type="match status" value="1"/>
</dbReference>
<proteinExistence type="inferred from homology"/>
<dbReference type="EMBL" id="DTBH01000057">
    <property type="protein sequence ID" value="HGQ76790.1"/>
    <property type="molecule type" value="Genomic_DNA"/>
</dbReference>
<reference evidence="3" key="2">
    <citation type="journal article" date="2020" name="mSystems">
        <title>Genome- and Community-Level Interaction Insights into Carbon Utilization and Element Cycling Functions of Hydrothermarchaeota in Hydrothermal Sediment.</title>
        <authorList>
            <person name="Zhou Z."/>
            <person name="Liu Y."/>
            <person name="Xu W."/>
            <person name="Pan J."/>
            <person name="Luo Z.H."/>
            <person name="Li M."/>
        </authorList>
    </citation>
    <scope>NUCLEOTIDE SEQUENCE [LARGE SCALE GENOMIC DNA]</scope>
    <source>
        <strain evidence="3">SpSt-640</strain>
    </source>
</reference>
<accession>A0A172T3F7</accession>
<protein>
    <submittedName>
        <fullName evidence="3">DUF47 domain-containing protein</fullName>
    </submittedName>
</protein>
<dbReference type="PANTHER" id="PTHR36536:SF3">
    <property type="entry name" value="UPF0111 PROTEIN HI_1603"/>
    <property type="match status" value="1"/>
</dbReference>
<dbReference type="PANTHER" id="PTHR36536">
    <property type="entry name" value="UPF0111 PROTEIN HI_1603"/>
    <property type="match status" value="1"/>
</dbReference>
<evidence type="ECO:0000313" key="2">
    <source>
        <dbReference type="EMBL" id="ANE41558.1"/>
    </source>
</evidence>
<dbReference type="Proteomes" id="UP000077096">
    <property type="component" value="Chromosome"/>
</dbReference>